<evidence type="ECO:0000313" key="7">
    <source>
        <dbReference type="Proteomes" id="UP000325440"/>
    </source>
</evidence>
<reference evidence="6 7" key="1">
    <citation type="submission" date="2019-08" db="EMBL/GenBank/DDBJ databases">
        <authorList>
            <person name="Alioto T."/>
            <person name="Alioto T."/>
            <person name="Gomez Garrido J."/>
        </authorList>
    </citation>
    <scope>NUCLEOTIDE SEQUENCE [LARGE SCALE GENOMIC DNA]</scope>
</reference>
<organism evidence="6 7">
    <name type="scientific">Cinara cedri</name>
    <dbReference type="NCBI Taxonomy" id="506608"/>
    <lineage>
        <taxon>Eukaryota</taxon>
        <taxon>Metazoa</taxon>
        <taxon>Ecdysozoa</taxon>
        <taxon>Arthropoda</taxon>
        <taxon>Hexapoda</taxon>
        <taxon>Insecta</taxon>
        <taxon>Pterygota</taxon>
        <taxon>Neoptera</taxon>
        <taxon>Paraneoptera</taxon>
        <taxon>Hemiptera</taxon>
        <taxon>Sternorrhyncha</taxon>
        <taxon>Aphidomorpha</taxon>
        <taxon>Aphidoidea</taxon>
        <taxon>Aphididae</taxon>
        <taxon>Lachninae</taxon>
        <taxon>Cinara</taxon>
    </lineage>
</organism>
<proteinExistence type="predicted"/>
<keyword evidence="4" id="KW-0472">Membrane</keyword>
<protein>
    <submittedName>
        <fullName evidence="6">G protein-coupled receptor, rhodopsin-like</fullName>
    </submittedName>
</protein>
<gene>
    <name evidence="6" type="ORF">CINCED_3A018418</name>
</gene>
<dbReference type="PRINTS" id="PR00237">
    <property type="entry name" value="GPCRRHODOPSN"/>
</dbReference>
<comment type="subcellular location">
    <subcellularLocation>
        <location evidence="1">Membrane</location>
    </subcellularLocation>
</comment>
<accession>A0A5E4MBG0</accession>
<dbReference type="Gene3D" id="1.20.1070.10">
    <property type="entry name" value="Rhodopsin 7-helix transmembrane proteins"/>
    <property type="match status" value="1"/>
</dbReference>
<evidence type="ECO:0000256" key="3">
    <source>
        <dbReference type="ARBA" id="ARBA00022989"/>
    </source>
</evidence>
<keyword evidence="2" id="KW-0812">Transmembrane</keyword>
<evidence type="ECO:0000313" key="6">
    <source>
        <dbReference type="EMBL" id="VVC28795.1"/>
    </source>
</evidence>
<keyword evidence="6" id="KW-0675">Receptor</keyword>
<feature type="region of interest" description="Disordered" evidence="5">
    <location>
        <begin position="223"/>
        <end position="258"/>
    </location>
</feature>
<evidence type="ECO:0000256" key="2">
    <source>
        <dbReference type="ARBA" id="ARBA00022692"/>
    </source>
</evidence>
<dbReference type="GO" id="GO:0016020">
    <property type="term" value="C:membrane"/>
    <property type="evidence" value="ECO:0007669"/>
    <property type="project" value="UniProtKB-SubCell"/>
</dbReference>
<evidence type="ECO:0000256" key="5">
    <source>
        <dbReference type="SAM" id="MobiDB-lite"/>
    </source>
</evidence>
<feature type="compositionally biased region" description="Polar residues" evidence="5">
    <location>
        <begin position="238"/>
        <end position="257"/>
    </location>
</feature>
<sequence>MQNLQPLKGLLFRLKWNFVLIGSSPVLSLHRNSLRTRKHSVCTEPDLSRRNSNAIFSALLFREESRAMKTSMMVLSTYLFSWTPLFVHVSIVQLPDEVVYSCALSAATLNPLVYVFRNDAFRKEILRAVCSRKRLRESSSKAAAVACQQHRLMMAPHPDSVSVQSFRMSSVECQHSFDSSVTPPPADFVATYNPINGSERSTRYESVTFRLAQRRCQYCSRQSSDSSLSSNYPLLINKNRSSSEPNTPKHQNNNENRTVVFKVNAVVELSKE</sequence>
<dbReference type="AlphaFoldDB" id="A0A5E4MBG0"/>
<dbReference type="OrthoDB" id="5980076at2759"/>
<evidence type="ECO:0000256" key="4">
    <source>
        <dbReference type="ARBA" id="ARBA00023136"/>
    </source>
</evidence>
<dbReference type="GO" id="GO:0004930">
    <property type="term" value="F:G protein-coupled receptor activity"/>
    <property type="evidence" value="ECO:0007669"/>
    <property type="project" value="InterPro"/>
</dbReference>
<keyword evidence="3" id="KW-1133">Transmembrane helix</keyword>
<evidence type="ECO:0000256" key="1">
    <source>
        <dbReference type="ARBA" id="ARBA00004370"/>
    </source>
</evidence>
<keyword evidence="7" id="KW-1185">Reference proteome</keyword>
<dbReference type="EMBL" id="CABPRJ010000483">
    <property type="protein sequence ID" value="VVC28795.1"/>
    <property type="molecule type" value="Genomic_DNA"/>
</dbReference>
<dbReference type="SUPFAM" id="SSF81321">
    <property type="entry name" value="Family A G protein-coupled receptor-like"/>
    <property type="match status" value="1"/>
</dbReference>
<name>A0A5E4MBG0_9HEMI</name>
<dbReference type="InterPro" id="IPR000276">
    <property type="entry name" value="GPCR_Rhodpsn"/>
</dbReference>
<dbReference type="Proteomes" id="UP000325440">
    <property type="component" value="Unassembled WGS sequence"/>
</dbReference>